<dbReference type="AlphaFoldDB" id="A0A851GQV2"/>
<dbReference type="InterPro" id="IPR009057">
    <property type="entry name" value="Homeodomain-like_sf"/>
</dbReference>
<dbReference type="InterPro" id="IPR046335">
    <property type="entry name" value="LacI/GalR-like_sensor"/>
</dbReference>
<reference evidence="5 6" key="1">
    <citation type="submission" date="2020-07" db="EMBL/GenBank/DDBJ databases">
        <title>Roseicoccus Jingziensis gen. nov., sp. nov., isolated from coastal seawater.</title>
        <authorList>
            <person name="Feng X."/>
        </authorList>
    </citation>
    <scope>NUCLEOTIDE SEQUENCE [LARGE SCALE GENOMIC DNA]</scope>
    <source>
        <strain evidence="5 6">N1E253</strain>
    </source>
</reference>
<dbReference type="Gene3D" id="3.40.50.2300">
    <property type="match status" value="2"/>
</dbReference>
<dbReference type="PANTHER" id="PTHR30146:SF24">
    <property type="entry name" value="XYLOSE OPERON REGULATORY PROTEIN"/>
    <property type="match status" value="1"/>
</dbReference>
<dbReference type="GO" id="GO:0003700">
    <property type="term" value="F:DNA-binding transcription factor activity"/>
    <property type="evidence" value="ECO:0007669"/>
    <property type="project" value="InterPro"/>
</dbReference>
<proteinExistence type="predicted"/>
<evidence type="ECO:0000256" key="3">
    <source>
        <dbReference type="ARBA" id="ARBA00023163"/>
    </source>
</evidence>
<dbReference type="EMBL" id="JACBAZ010000013">
    <property type="protein sequence ID" value="NWK57495.1"/>
    <property type="molecule type" value="Genomic_DNA"/>
</dbReference>
<evidence type="ECO:0000256" key="2">
    <source>
        <dbReference type="ARBA" id="ARBA00023125"/>
    </source>
</evidence>
<evidence type="ECO:0000313" key="6">
    <source>
        <dbReference type="Proteomes" id="UP000557872"/>
    </source>
</evidence>
<name>A0A851GQV2_9BACT</name>
<keyword evidence="1" id="KW-0805">Transcription regulation</keyword>
<sequence>MIILGWNDPECFDAITSKALEYNWHLELRAYYTGSVPERWDGDGIIYSKGIRPKLDDFVMKYSKHCPVVALNSNLPKGLNIPVVSPDNYAAGSLAAKHLISRGYKNFSYYSPSKGAVSDLRQAGFKDTIQQAGFSFHPLKSKRTNAANPSWSTQQPYLTKQLDQLPPQTGILALDDLTASDLIEIALESGKKIPDDFAVIGLGNDRAVCECAQTPITSINLRSEEVSNQAAALLNQLMIKRSSIATSSNIPVGELVARESSDATVVHDPRLKQVIHFIKTNIRQPISLEQAADAAGISHRTLYNLFRQELGNTPADYLREERTLIAARLLKENPELTIREAARLAGFSCTRTLSRNLDLSGRS</sequence>
<dbReference type="Proteomes" id="UP000557872">
    <property type="component" value="Unassembled WGS sequence"/>
</dbReference>
<dbReference type="GO" id="GO:0000976">
    <property type="term" value="F:transcription cis-regulatory region binding"/>
    <property type="evidence" value="ECO:0007669"/>
    <property type="project" value="TreeGrafter"/>
</dbReference>
<dbReference type="SUPFAM" id="SSF53822">
    <property type="entry name" value="Periplasmic binding protein-like I"/>
    <property type="match status" value="1"/>
</dbReference>
<organism evidence="5 6">
    <name type="scientific">Oceaniferula marina</name>
    <dbReference type="NCBI Taxonomy" id="2748318"/>
    <lineage>
        <taxon>Bacteria</taxon>
        <taxon>Pseudomonadati</taxon>
        <taxon>Verrucomicrobiota</taxon>
        <taxon>Verrucomicrobiia</taxon>
        <taxon>Verrucomicrobiales</taxon>
        <taxon>Verrucomicrobiaceae</taxon>
        <taxon>Oceaniferula</taxon>
    </lineage>
</organism>
<dbReference type="PANTHER" id="PTHR30146">
    <property type="entry name" value="LACI-RELATED TRANSCRIPTIONAL REPRESSOR"/>
    <property type="match status" value="1"/>
</dbReference>
<keyword evidence="2" id="KW-0238">DNA-binding</keyword>
<dbReference type="SMART" id="SM00342">
    <property type="entry name" value="HTH_ARAC"/>
    <property type="match status" value="1"/>
</dbReference>
<dbReference type="Pfam" id="PF13377">
    <property type="entry name" value="Peripla_BP_3"/>
    <property type="match status" value="1"/>
</dbReference>
<dbReference type="InterPro" id="IPR018060">
    <property type="entry name" value="HTH_AraC"/>
</dbReference>
<accession>A0A851GQV2</accession>
<dbReference type="Gene3D" id="1.10.10.60">
    <property type="entry name" value="Homeodomain-like"/>
    <property type="match status" value="1"/>
</dbReference>
<protein>
    <submittedName>
        <fullName evidence="5">Substrate-binding domain-containing protein</fullName>
    </submittedName>
</protein>
<evidence type="ECO:0000313" key="5">
    <source>
        <dbReference type="EMBL" id="NWK57495.1"/>
    </source>
</evidence>
<comment type="caution">
    <text evidence="5">The sequence shown here is derived from an EMBL/GenBank/DDBJ whole genome shotgun (WGS) entry which is preliminary data.</text>
</comment>
<evidence type="ECO:0000259" key="4">
    <source>
        <dbReference type="PROSITE" id="PS01124"/>
    </source>
</evidence>
<dbReference type="Pfam" id="PF12833">
    <property type="entry name" value="HTH_18"/>
    <property type="match status" value="1"/>
</dbReference>
<feature type="domain" description="HTH araC/xylS-type" evidence="4">
    <location>
        <begin position="272"/>
        <end position="355"/>
    </location>
</feature>
<gene>
    <name evidence="5" type="ORF">HW115_17895</name>
</gene>
<dbReference type="SUPFAM" id="SSF46689">
    <property type="entry name" value="Homeodomain-like"/>
    <property type="match status" value="1"/>
</dbReference>
<evidence type="ECO:0000256" key="1">
    <source>
        <dbReference type="ARBA" id="ARBA00023015"/>
    </source>
</evidence>
<keyword evidence="6" id="KW-1185">Reference proteome</keyword>
<dbReference type="PROSITE" id="PS01124">
    <property type="entry name" value="HTH_ARAC_FAMILY_2"/>
    <property type="match status" value="1"/>
</dbReference>
<dbReference type="InterPro" id="IPR028082">
    <property type="entry name" value="Peripla_BP_I"/>
</dbReference>
<keyword evidence="3" id="KW-0804">Transcription</keyword>